<keyword evidence="5" id="KW-1185">Reference proteome</keyword>
<feature type="domain" description="Metallo-beta-lactamase" evidence="1">
    <location>
        <begin position="25"/>
        <end position="226"/>
    </location>
</feature>
<dbReference type="Proteomes" id="UP000016412">
    <property type="component" value="Unassembled WGS sequence"/>
</dbReference>
<dbReference type="Gene3D" id="3.60.15.10">
    <property type="entry name" value="Ribonuclease Z/Hydroxyacylglutathione hydrolase-like"/>
    <property type="match status" value="1"/>
</dbReference>
<accession>U2N0M2</accession>
<dbReference type="PATRIC" id="fig|1125725.3.peg.906"/>
<dbReference type="EMBL" id="AVQI01000006">
    <property type="protein sequence ID" value="ERK04989.1"/>
    <property type="molecule type" value="Genomic_DNA"/>
</dbReference>
<protein>
    <submittedName>
        <fullName evidence="2">Metallo-beta-lactamase domain protein</fullName>
    </submittedName>
</protein>
<organism evidence="2 4">
    <name type="scientific">Treponema socranskii subsp. socranskii VPI DR56BR1116 = ATCC 35536</name>
    <dbReference type="NCBI Taxonomy" id="1125725"/>
    <lineage>
        <taxon>Bacteria</taxon>
        <taxon>Pseudomonadati</taxon>
        <taxon>Spirochaetota</taxon>
        <taxon>Spirochaetia</taxon>
        <taxon>Spirochaetales</taxon>
        <taxon>Treponemataceae</taxon>
        <taxon>Treponema</taxon>
    </lineage>
</organism>
<dbReference type="InterPro" id="IPR050855">
    <property type="entry name" value="NDM-1-like"/>
</dbReference>
<dbReference type="AlphaFoldDB" id="U2N0M2"/>
<dbReference type="PANTHER" id="PTHR42951:SF14">
    <property type="entry name" value="METALLO-BETA-LACTAMASE SUPERFAMILY PROTEIN"/>
    <property type="match status" value="1"/>
</dbReference>
<dbReference type="SMART" id="SM00849">
    <property type="entry name" value="Lactamase_B"/>
    <property type="match status" value="1"/>
</dbReference>
<dbReference type="SUPFAM" id="SSF56281">
    <property type="entry name" value="Metallo-hydrolase/oxidoreductase"/>
    <property type="match status" value="1"/>
</dbReference>
<proteinExistence type="predicted"/>
<evidence type="ECO:0000313" key="3">
    <source>
        <dbReference type="EMBL" id="ERK04989.1"/>
    </source>
</evidence>
<evidence type="ECO:0000313" key="2">
    <source>
        <dbReference type="EMBL" id="ERF61139.1"/>
    </source>
</evidence>
<dbReference type="eggNOG" id="COG0491">
    <property type="taxonomic scope" value="Bacteria"/>
</dbReference>
<comment type="caution">
    <text evidence="2">The sequence shown here is derived from an EMBL/GenBank/DDBJ whole genome shotgun (WGS) entry which is preliminary data.</text>
</comment>
<reference evidence="4 5" key="1">
    <citation type="submission" date="2013-08" db="EMBL/GenBank/DDBJ databases">
        <authorList>
            <person name="Durkin A.S."/>
            <person name="Haft D.R."/>
            <person name="McCorrison J."/>
            <person name="Torralba M."/>
            <person name="Gillis M."/>
            <person name="Haft D.H."/>
            <person name="Methe B."/>
            <person name="Sutton G."/>
            <person name="Nelson K.E."/>
        </authorList>
    </citation>
    <scope>NUCLEOTIDE SEQUENCE [LARGE SCALE GENOMIC DNA]</scope>
    <source>
        <strain evidence="3 5">ATCC 35536</strain>
        <strain evidence="2 4">VPI DR56BR1116</strain>
    </source>
</reference>
<dbReference type="STRING" id="1125725.HMPREF1325_1622"/>
<evidence type="ECO:0000313" key="5">
    <source>
        <dbReference type="Proteomes" id="UP000016646"/>
    </source>
</evidence>
<dbReference type="Pfam" id="PF00753">
    <property type="entry name" value="Lactamase_B"/>
    <property type="match status" value="1"/>
</dbReference>
<name>U2N0M2_TRESO</name>
<dbReference type="InterPro" id="IPR001279">
    <property type="entry name" value="Metallo-B-lactamas"/>
</dbReference>
<dbReference type="Proteomes" id="UP000016646">
    <property type="component" value="Unassembled WGS sequence"/>
</dbReference>
<dbReference type="EMBL" id="AUZJ01000017">
    <property type="protein sequence ID" value="ERF61139.1"/>
    <property type="molecule type" value="Genomic_DNA"/>
</dbReference>
<sequence length="316" mass="35327">MTPDDSAKTADIRELIPDVYVIPGGTNVGVIRVKDESGCALYLIDSGGSEKDARKIETILNAYFTDWHLRAVINTHSHADHSGGNAYFAEKTKCEIWMPYLEKGSVENTLLQPSLAWGGFPLPELRVSYYVPAHCEATRVIRDEECVELSDGKKIRFIALPGHYFEMLGVMCKTPDGKSVFYAGDAVFGKKFIAKFSIPFMFDVASFLDTLEKLRSIHADQYVPSHGDAVTRIDETAEMNQIAVLQTISCIMKILKKKPHTAEELLTEVANANGISMKLPQYVLIGSTLRSFLTSLYEKGRITYEIADNKMLWKAR</sequence>
<dbReference type="InterPro" id="IPR036866">
    <property type="entry name" value="RibonucZ/Hydroxyglut_hydro"/>
</dbReference>
<gene>
    <name evidence="3" type="ORF">HMPREF0860_0650</name>
    <name evidence="2" type="ORF">HMPREF1325_1622</name>
</gene>
<dbReference type="RefSeq" id="WP_021329980.1">
    <property type="nucleotide sequence ID" value="NZ_AUZJ01000017.1"/>
</dbReference>
<evidence type="ECO:0000313" key="4">
    <source>
        <dbReference type="Proteomes" id="UP000016412"/>
    </source>
</evidence>
<dbReference type="CDD" id="cd07743">
    <property type="entry name" value="metallo-hydrolase-like_MBL-fold"/>
    <property type="match status" value="1"/>
</dbReference>
<dbReference type="OrthoDB" id="420651at2"/>
<evidence type="ECO:0000259" key="1">
    <source>
        <dbReference type="SMART" id="SM00849"/>
    </source>
</evidence>
<dbReference type="PANTHER" id="PTHR42951">
    <property type="entry name" value="METALLO-BETA-LACTAMASE DOMAIN-CONTAINING"/>
    <property type="match status" value="1"/>
</dbReference>